<organism evidence="2 3">
    <name type="scientific">Paraflavisolibacter caeni</name>
    <dbReference type="NCBI Taxonomy" id="2982496"/>
    <lineage>
        <taxon>Bacteria</taxon>
        <taxon>Pseudomonadati</taxon>
        <taxon>Bacteroidota</taxon>
        <taxon>Chitinophagia</taxon>
        <taxon>Chitinophagales</taxon>
        <taxon>Chitinophagaceae</taxon>
        <taxon>Paraflavisolibacter</taxon>
    </lineage>
</organism>
<dbReference type="Gene3D" id="2.50.20.10">
    <property type="entry name" value="Lipoprotein localisation LolA/LolB/LppX"/>
    <property type="match status" value="1"/>
</dbReference>
<evidence type="ECO:0000313" key="3">
    <source>
        <dbReference type="Proteomes" id="UP001155483"/>
    </source>
</evidence>
<name>A0A9X3B7E5_9BACT</name>
<keyword evidence="1" id="KW-0732">Signal</keyword>
<protein>
    <submittedName>
        <fullName evidence="2">DUF4292 domain-containing protein</fullName>
    </submittedName>
</protein>
<feature type="signal peptide" evidence="1">
    <location>
        <begin position="1"/>
        <end position="21"/>
    </location>
</feature>
<dbReference type="EMBL" id="JAOTIF010000002">
    <property type="protein sequence ID" value="MCU7548406.1"/>
    <property type="molecule type" value="Genomic_DNA"/>
</dbReference>
<evidence type="ECO:0000313" key="2">
    <source>
        <dbReference type="EMBL" id="MCU7548406.1"/>
    </source>
</evidence>
<accession>A0A9X3B7E5</accession>
<dbReference type="Proteomes" id="UP001155483">
    <property type="component" value="Unassembled WGS sequence"/>
</dbReference>
<sequence length="274" mass="31228">MMRVLSVLLAVLLLASCRSTKKIQTAIAQKDTTEAVRIAPPVETFDSAAYMKSLLSSIDSERIDFKTFSAKINVDYRDASDKKYDLNVNVRMQKDSVIWMSVNAVLGIEAIRLMVTKDSVKMLNKQDKVYTVRSIDYLQEITTLPLNLTVLQDLIIGNVIFLDSNLVSFTKANDNTISLLSLGKWFKNMVTINENDKKLLRSKLDDADITRSRTADLTYNNYENKNGVLFAEKRKITVVEKKKLDVGLEFKQYEFNGDVNFPFSIPKNYKHSKI</sequence>
<proteinExistence type="predicted"/>
<gene>
    <name evidence="2" type="ORF">OCK74_04730</name>
</gene>
<keyword evidence="3" id="KW-1185">Reference proteome</keyword>
<dbReference type="InterPro" id="IPR025634">
    <property type="entry name" value="DUF4292"/>
</dbReference>
<dbReference type="Pfam" id="PF14125">
    <property type="entry name" value="DUF4292"/>
    <property type="match status" value="1"/>
</dbReference>
<dbReference type="PROSITE" id="PS51257">
    <property type="entry name" value="PROKAR_LIPOPROTEIN"/>
    <property type="match status" value="1"/>
</dbReference>
<evidence type="ECO:0000256" key="1">
    <source>
        <dbReference type="SAM" id="SignalP"/>
    </source>
</evidence>
<dbReference type="RefSeq" id="WP_279295853.1">
    <property type="nucleotide sequence ID" value="NZ_JAOTIF010000002.1"/>
</dbReference>
<reference evidence="2" key="2">
    <citation type="submission" date="2023-04" db="EMBL/GenBank/DDBJ databases">
        <title>Paracnuella aquatica gen. nov., sp. nov., a member of the family Chitinophagaceae isolated from a hot spring.</title>
        <authorList>
            <person name="Wang C."/>
        </authorList>
    </citation>
    <scope>NUCLEOTIDE SEQUENCE</scope>
    <source>
        <strain evidence="2">LB-8</strain>
    </source>
</reference>
<dbReference type="AlphaFoldDB" id="A0A9X3B7E5"/>
<feature type="chain" id="PRO_5040867543" evidence="1">
    <location>
        <begin position="22"/>
        <end position="274"/>
    </location>
</feature>
<comment type="caution">
    <text evidence="2">The sequence shown here is derived from an EMBL/GenBank/DDBJ whole genome shotgun (WGS) entry which is preliminary data.</text>
</comment>
<reference evidence="2" key="1">
    <citation type="submission" date="2022-09" db="EMBL/GenBank/DDBJ databases">
        <authorList>
            <person name="Yuan C."/>
            <person name="Ke Z."/>
        </authorList>
    </citation>
    <scope>NUCLEOTIDE SEQUENCE</scope>
    <source>
        <strain evidence="2">LB-8</strain>
    </source>
</reference>